<dbReference type="InterPro" id="IPR029058">
    <property type="entry name" value="AB_hydrolase_fold"/>
</dbReference>
<evidence type="ECO:0000259" key="2">
    <source>
        <dbReference type="Pfam" id="PF00561"/>
    </source>
</evidence>
<dbReference type="InterPro" id="IPR000639">
    <property type="entry name" value="Epox_hydrolase-like"/>
</dbReference>
<dbReference type="InterPro" id="IPR050266">
    <property type="entry name" value="AB_hydrolase_sf"/>
</dbReference>
<proteinExistence type="predicted"/>
<dbReference type="AlphaFoldDB" id="G3CRE1"/>
<organism evidence="3">
    <name type="scientific">uncultured organism</name>
    <dbReference type="NCBI Taxonomy" id="155900"/>
    <lineage>
        <taxon>unclassified sequences</taxon>
        <taxon>environmental samples</taxon>
    </lineage>
</organism>
<dbReference type="PRINTS" id="PR00111">
    <property type="entry name" value="ABHYDROLASE"/>
</dbReference>
<protein>
    <recommendedName>
        <fullName evidence="2">AB hydrolase-1 domain-containing protein</fullName>
    </recommendedName>
</protein>
<dbReference type="PANTHER" id="PTHR43798:SF31">
    <property type="entry name" value="AB HYDROLASE SUPERFAMILY PROTEIN YCLE"/>
    <property type="match status" value="1"/>
</dbReference>
<dbReference type="ESTHER" id="9zzzz-g3cre1">
    <property type="family name" value="6_AlphaBeta_hydrolase"/>
</dbReference>
<accession>G3CRE1</accession>
<dbReference type="GO" id="GO:0016787">
    <property type="term" value="F:hydrolase activity"/>
    <property type="evidence" value="ECO:0007669"/>
    <property type="project" value="UniProtKB-KW"/>
</dbReference>
<dbReference type="InterPro" id="IPR000073">
    <property type="entry name" value="AB_hydrolase_1"/>
</dbReference>
<dbReference type="SUPFAM" id="SSF53474">
    <property type="entry name" value="alpha/beta-Hydrolases"/>
    <property type="match status" value="1"/>
</dbReference>
<dbReference type="PANTHER" id="PTHR43798">
    <property type="entry name" value="MONOACYLGLYCEROL LIPASE"/>
    <property type="match status" value="1"/>
</dbReference>
<sequence>MPFVTASDGVELHYEVEGDGFPLVFTHGNMGFGQQFFLQTRIFRQSYRCIVHDSRGCGLSGKPQADIYDTQTHASDLHTILQALGVQKAVHIGHSFGGPISLQYYFDYPDEVAGLVCIGSYSAGHQLAITEAQVLQLYETVQGRRTVFESFITHEKFAKFNPYGADIEAMLQREACKPPIYASQATCRGFFRLDFTERLAEVRIPALILCGDADKPVPLEAASKVLAEKIPDARLVVIKDTGHFPHMEKPEIVNEAVWKWLEEKIPQKGKAS</sequence>
<dbReference type="Pfam" id="PF00561">
    <property type="entry name" value="Abhydrolase_1"/>
    <property type="match status" value="1"/>
</dbReference>
<evidence type="ECO:0000313" key="3">
    <source>
        <dbReference type="EMBL" id="AEM45124.1"/>
    </source>
</evidence>
<reference evidence="3" key="1">
    <citation type="journal article" date="2011" name="FEMS Microbiol. Ecol.">
        <title>Identification of novel lipolytic genes and gene families by screening of metagenomic libraries derived from soil samples of the German Biodiversity Exploratories.</title>
        <authorList>
            <person name="Nacke H."/>
            <person name="Will C."/>
            <person name="Herzog S."/>
            <person name="Nowka B."/>
            <person name="Engelhaupt M."/>
            <person name="Daniel R."/>
        </authorList>
    </citation>
    <scope>NUCLEOTIDE SEQUENCE</scope>
</reference>
<dbReference type="Gene3D" id="3.40.50.1820">
    <property type="entry name" value="alpha/beta hydrolase"/>
    <property type="match status" value="1"/>
</dbReference>
<name>G3CRE1_9ZZZZ</name>
<dbReference type="PRINTS" id="PR00412">
    <property type="entry name" value="EPOXHYDRLASE"/>
</dbReference>
<evidence type="ECO:0000256" key="1">
    <source>
        <dbReference type="ARBA" id="ARBA00022801"/>
    </source>
</evidence>
<keyword evidence="1" id="KW-0378">Hydrolase</keyword>
<feature type="domain" description="AB hydrolase-1" evidence="2">
    <location>
        <begin position="22"/>
        <end position="250"/>
    </location>
</feature>
<dbReference type="GO" id="GO:0016020">
    <property type="term" value="C:membrane"/>
    <property type="evidence" value="ECO:0007669"/>
    <property type="project" value="TreeGrafter"/>
</dbReference>
<dbReference type="EMBL" id="HQ156915">
    <property type="protein sequence ID" value="AEM45124.1"/>
    <property type="molecule type" value="Genomic_DNA"/>
</dbReference>